<dbReference type="EMBL" id="SCWF01000001">
    <property type="protein sequence ID" value="TDM15708.1"/>
    <property type="molecule type" value="Genomic_DNA"/>
</dbReference>
<dbReference type="Pfam" id="PF01844">
    <property type="entry name" value="HNH"/>
    <property type="match status" value="1"/>
</dbReference>
<protein>
    <submittedName>
        <fullName evidence="2">HNH endonuclease</fullName>
    </submittedName>
</protein>
<keyword evidence="3" id="KW-1185">Reference proteome</keyword>
<comment type="caution">
    <text evidence="2">The sequence shown here is derived from an EMBL/GenBank/DDBJ whole genome shotgun (WGS) entry which is preliminary data.</text>
</comment>
<dbReference type="GO" id="GO:0004519">
    <property type="term" value="F:endonuclease activity"/>
    <property type="evidence" value="ECO:0007669"/>
    <property type="project" value="UniProtKB-KW"/>
</dbReference>
<dbReference type="Proteomes" id="UP000294843">
    <property type="component" value="Unassembled WGS sequence"/>
</dbReference>
<accession>A0A4R6C342</accession>
<dbReference type="Gene3D" id="1.10.30.50">
    <property type="match status" value="1"/>
</dbReference>
<gene>
    <name evidence="2" type="ORF">ERX55_02030</name>
</gene>
<dbReference type="GO" id="GO:0008270">
    <property type="term" value="F:zinc ion binding"/>
    <property type="evidence" value="ECO:0007669"/>
    <property type="project" value="InterPro"/>
</dbReference>
<dbReference type="InterPro" id="IPR002711">
    <property type="entry name" value="HNH"/>
</dbReference>
<name>A0A4R6C342_9STAP</name>
<keyword evidence="2" id="KW-0378">Hydrolase</keyword>
<dbReference type="OrthoDB" id="9811997at2"/>
<dbReference type="RefSeq" id="WP_133450908.1">
    <property type="nucleotide sequence ID" value="NZ_SCWF01000001.1"/>
</dbReference>
<evidence type="ECO:0000259" key="1">
    <source>
        <dbReference type="Pfam" id="PF01844"/>
    </source>
</evidence>
<dbReference type="AlphaFoldDB" id="A0A4R6C342"/>
<feature type="domain" description="HNH" evidence="1">
    <location>
        <begin position="32"/>
        <end position="96"/>
    </location>
</feature>
<sequence length="109" mass="13560">MYDTVKERIKFYKSSPWRRKREEILKRDNYECQECKRNGKVSIDYNRFNIDTAQERKHKYLDVDHIEELQNRPDLALVDSNLITLCIKCHNKKHDRYQGKKKRWNDERW</sequence>
<dbReference type="InterPro" id="IPR003615">
    <property type="entry name" value="HNH_nuc"/>
</dbReference>
<keyword evidence="2" id="KW-0255">Endonuclease</keyword>
<keyword evidence="2" id="KW-0540">Nuclease</keyword>
<dbReference type="GO" id="GO:0003676">
    <property type="term" value="F:nucleic acid binding"/>
    <property type="evidence" value="ECO:0007669"/>
    <property type="project" value="InterPro"/>
</dbReference>
<dbReference type="CDD" id="cd00085">
    <property type="entry name" value="HNHc"/>
    <property type="match status" value="1"/>
</dbReference>
<reference evidence="2 3" key="1">
    <citation type="submission" date="2019-01" db="EMBL/GenBank/DDBJ databases">
        <title>Draft genome sequences of the type strains of six Macrococcus species.</title>
        <authorList>
            <person name="Mazhar S."/>
            <person name="Altermann E."/>
            <person name="Hill C."/>
            <person name="Mcauliffe O."/>
        </authorList>
    </citation>
    <scope>NUCLEOTIDE SEQUENCE [LARGE SCALE GENOMIC DNA]</scope>
    <source>
        <strain evidence="2 3">ATCC 51825</strain>
    </source>
</reference>
<organism evidence="2 3">
    <name type="scientific">Macrococcus bovicus</name>
    <dbReference type="NCBI Taxonomy" id="69968"/>
    <lineage>
        <taxon>Bacteria</taxon>
        <taxon>Bacillati</taxon>
        <taxon>Bacillota</taxon>
        <taxon>Bacilli</taxon>
        <taxon>Bacillales</taxon>
        <taxon>Staphylococcaceae</taxon>
        <taxon>Macrococcus</taxon>
    </lineage>
</organism>
<evidence type="ECO:0000313" key="3">
    <source>
        <dbReference type="Proteomes" id="UP000294843"/>
    </source>
</evidence>
<evidence type="ECO:0000313" key="2">
    <source>
        <dbReference type="EMBL" id="TDM15708.1"/>
    </source>
</evidence>
<proteinExistence type="predicted"/>